<sequence>MAARGDGHANGFKAFKAIQTIGRPTLRFRVIWFKSPTSPPASAPKTSTRLDRPFDFDRTAVKTTILQGKVSPARPPSTTDPVDFRREGFQDHRLPTPRLSDLTNSPVFPSELSALVGWIFTFHLGYRFQHYANKRTVYVFAFANGKNCDAFARVPEPGRWARCGINGRPGLPLSIGHWVPG</sequence>
<name>A0A8W7P139_ANOCL</name>
<reference evidence="1" key="1">
    <citation type="submission" date="2022-08" db="UniProtKB">
        <authorList>
            <consortium name="EnsemblMetazoa"/>
        </authorList>
    </citation>
    <scope>IDENTIFICATION</scope>
</reference>
<evidence type="ECO:0000313" key="1">
    <source>
        <dbReference type="EnsemblMetazoa" id="ACOM023506-PA.1"/>
    </source>
</evidence>
<proteinExistence type="predicted"/>
<dbReference type="Proteomes" id="UP000075882">
    <property type="component" value="Unassembled WGS sequence"/>
</dbReference>
<accession>A0A8W7P139</accession>
<dbReference type="AlphaFoldDB" id="A0A8W7P139"/>
<organism evidence="1">
    <name type="scientific">Anopheles coluzzii</name>
    <name type="common">African malaria mosquito</name>
    <dbReference type="NCBI Taxonomy" id="1518534"/>
    <lineage>
        <taxon>Eukaryota</taxon>
        <taxon>Metazoa</taxon>
        <taxon>Ecdysozoa</taxon>
        <taxon>Arthropoda</taxon>
        <taxon>Hexapoda</taxon>
        <taxon>Insecta</taxon>
        <taxon>Pterygota</taxon>
        <taxon>Neoptera</taxon>
        <taxon>Endopterygota</taxon>
        <taxon>Diptera</taxon>
        <taxon>Nematocera</taxon>
        <taxon>Culicoidea</taxon>
        <taxon>Culicidae</taxon>
        <taxon>Anophelinae</taxon>
        <taxon>Anopheles</taxon>
    </lineage>
</organism>
<protein>
    <submittedName>
        <fullName evidence="1">Uncharacterized protein</fullName>
    </submittedName>
</protein>
<dbReference type="EnsemblMetazoa" id="ACOM023506-RA">
    <property type="protein sequence ID" value="ACOM023506-PA.1"/>
    <property type="gene ID" value="ACOM023506"/>
</dbReference>